<accession>A0A5B7GDH4</accession>
<sequence length="76" mass="8480">MIHFTHGHPGQGQDVELSGASKRHRRVSITLASSSRTPCLMAPRLSQSYIQKLFALSLRFFKGTEMIGGFSRLFSL</sequence>
<organism evidence="2 3">
    <name type="scientific">Portunus trituberculatus</name>
    <name type="common">Swimming crab</name>
    <name type="synonym">Neptunus trituberculatus</name>
    <dbReference type="NCBI Taxonomy" id="210409"/>
    <lineage>
        <taxon>Eukaryota</taxon>
        <taxon>Metazoa</taxon>
        <taxon>Ecdysozoa</taxon>
        <taxon>Arthropoda</taxon>
        <taxon>Crustacea</taxon>
        <taxon>Multicrustacea</taxon>
        <taxon>Malacostraca</taxon>
        <taxon>Eumalacostraca</taxon>
        <taxon>Eucarida</taxon>
        <taxon>Decapoda</taxon>
        <taxon>Pleocyemata</taxon>
        <taxon>Brachyura</taxon>
        <taxon>Eubrachyura</taxon>
        <taxon>Portunoidea</taxon>
        <taxon>Portunidae</taxon>
        <taxon>Portuninae</taxon>
        <taxon>Portunus</taxon>
    </lineage>
</organism>
<dbReference type="EMBL" id="VSRR010014417">
    <property type="protein sequence ID" value="MPC56992.1"/>
    <property type="molecule type" value="Genomic_DNA"/>
</dbReference>
<proteinExistence type="predicted"/>
<gene>
    <name evidence="2" type="ORF">E2C01_050960</name>
</gene>
<evidence type="ECO:0000256" key="1">
    <source>
        <dbReference type="SAM" id="MobiDB-lite"/>
    </source>
</evidence>
<evidence type="ECO:0000313" key="3">
    <source>
        <dbReference type="Proteomes" id="UP000324222"/>
    </source>
</evidence>
<evidence type="ECO:0000313" key="2">
    <source>
        <dbReference type="EMBL" id="MPC56992.1"/>
    </source>
</evidence>
<feature type="region of interest" description="Disordered" evidence="1">
    <location>
        <begin position="1"/>
        <end position="21"/>
    </location>
</feature>
<dbReference type="AlphaFoldDB" id="A0A5B7GDH4"/>
<protein>
    <submittedName>
        <fullName evidence="2">Uncharacterized protein</fullName>
    </submittedName>
</protein>
<name>A0A5B7GDH4_PORTR</name>
<reference evidence="2 3" key="1">
    <citation type="submission" date="2019-05" db="EMBL/GenBank/DDBJ databases">
        <title>Another draft genome of Portunus trituberculatus and its Hox gene families provides insights of decapod evolution.</title>
        <authorList>
            <person name="Jeong J.-H."/>
            <person name="Song I."/>
            <person name="Kim S."/>
            <person name="Choi T."/>
            <person name="Kim D."/>
            <person name="Ryu S."/>
            <person name="Kim W."/>
        </authorList>
    </citation>
    <scope>NUCLEOTIDE SEQUENCE [LARGE SCALE GENOMIC DNA]</scope>
    <source>
        <tissue evidence="2">Muscle</tissue>
    </source>
</reference>
<dbReference type="Proteomes" id="UP000324222">
    <property type="component" value="Unassembled WGS sequence"/>
</dbReference>
<comment type="caution">
    <text evidence="2">The sequence shown here is derived from an EMBL/GenBank/DDBJ whole genome shotgun (WGS) entry which is preliminary data.</text>
</comment>
<keyword evidence="3" id="KW-1185">Reference proteome</keyword>